<keyword evidence="6" id="KW-0863">Zinc-finger</keyword>
<feature type="transmembrane region" description="Helical" evidence="7">
    <location>
        <begin position="439"/>
        <end position="460"/>
    </location>
</feature>
<dbReference type="Proteomes" id="UP001473302">
    <property type="component" value="Unassembled WGS sequence"/>
</dbReference>
<dbReference type="EMBL" id="BAABUK010000036">
    <property type="protein sequence ID" value="GAA5816942.1"/>
    <property type="molecule type" value="Genomic_DNA"/>
</dbReference>
<evidence type="ECO:0000256" key="4">
    <source>
        <dbReference type="ARBA" id="ARBA00022989"/>
    </source>
</evidence>
<dbReference type="PROSITE" id="PS50089">
    <property type="entry name" value="ZF_RING_2"/>
    <property type="match status" value="1"/>
</dbReference>
<dbReference type="Pfam" id="PF13639">
    <property type="entry name" value="zf-RING_2"/>
    <property type="match status" value="1"/>
</dbReference>
<dbReference type="InterPro" id="IPR001841">
    <property type="entry name" value="Znf_RING"/>
</dbReference>
<accession>A0ABP9ZCV5</accession>
<feature type="domain" description="RING-type" evidence="8">
    <location>
        <begin position="351"/>
        <end position="412"/>
    </location>
</feature>
<keyword evidence="6" id="KW-0862">Zinc</keyword>
<comment type="subcellular location">
    <subcellularLocation>
        <location evidence="1">Membrane</location>
        <topology evidence="1">Multi-pass membrane protein</topology>
    </subcellularLocation>
</comment>
<evidence type="ECO:0000256" key="2">
    <source>
        <dbReference type="ARBA" id="ARBA00022692"/>
    </source>
</evidence>
<dbReference type="Gene3D" id="3.30.40.10">
    <property type="entry name" value="Zinc/RING finger domain, C3HC4 (zinc finger)"/>
    <property type="match status" value="1"/>
</dbReference>
<organism evidence="9 10">
    <name type="scientific">Mucor flavus</name>
    <dbReference type="NCBI Taxonomy" id="439312"/>
    <lineage>
        <taxon>Eukaryota</taxon>
        <taxon>Fungi</taxon>
        <taxon>Fungi incertae sedis</taxon>
        <taxon>Mucoromycota</taxon>
        <taxon>Mucoromycotina</taxon>
        <taxon>Mucoromycetes</taxon>
        <taxon>Mucorales</taxon>
        <taxon>Mucorineae</taxon>
        <taxon>Mucoraceae</taxon>
        <taxon>Mucor</taxon>
    </lineage>
</organism>
<evidence type="ECO:0000313" key="9">
    <source>
        <dbReference type="EMBL" id="GAA5816942.1"/>
    </source>
</evidence>
<evidence type="ECO:0000259" key="8">
    <source>
        <dbReference type="PROSITE" id="PS50089"/>
    </source>
</evidence>
<keyword evidence="4 7" id="KW-1133">Transmembrane helix</keyword>
<feature type="transmembrane region" description="Helical" evidence="7">
    <location>
        <begin position="230"/>
        <end position="246"/>
    </location>
</feature>
<evidence type="ECO:0000256" key="7">
    <source>
        <dbReference type="SAM" id="Phobius"/>
    </source>
</evidence>
<comment type="caution">
    <text evidence="9">The sequence shown here is derived from an EMBL/GenBank/DDBJ whole genome shotgun (WGS) entry which is preliminary data.</text>
</comment>
<gene>
    <name evidence="9" type="ORF">MFLAVUS_010477</name>
</gene>
<evidence type="ECO:0000256" key="3">
    <source>
        <dbReference type="ARBA" id="ARBA00022723"/>
    </source>
</evidence>
<dbReference type="InterPro" id="IPR013083">
    <property type="entry name" value="Znf_RING/FYVE/PHD"/>
</dbReference>
<feature type="transmembrane region" description="Helical" evidence="7">
    <location>
        <begin position="300"/>
        <end position="318"/>
    </location>
</feature>
<evidence type="ECO:0000256" key="6">
    <source>
        <dbReference type="PROSITE-ProRule" id="PRU00175"/>
    </source>
</evidence>
<keyword evidence="5 7" id="KW-0472">Membrane</keyword>
<dbReference type="SMART" id="SM00184">
    <property type="entry name" value="RING"/>
    <property type="match status" value="1"/>
</dbReference>
<dbReference type="PANTHER" id="PTHR13407">
    <property type="entry name" value="RNF121 PROTEIN"/>
    <property type="match status" value="1"/>
</dbReference>
<proteinExistence type="predicted"/>
<evidence type="ECO:0000256" key="1">
    <source>
        <dbReference type="ARBA" id="ARBA00004141"/>
    </source>
</evidence>
<dbReference type="SUPFAM" id="SSF57850">
    <property type="entry name" value="RING/U-box"/>
    <property type="match status" value="1"/>
</dbReference>
<feature type="transmembrane region" description="Helical" evidence="7">
    <location>
        <begin position="205"/>
        <end position="224"/>
    </location>
</feature>
<protein>
    <recommendedName>
        <fullName evidence="8">RING-type domain-containing protein</fullName>
    </recommendedName>
</protein>
<sequence>MVTTHPVQVLVKPVNGTAVCMSPNRVLVRANTSHQGRDSVFSLAIGISGLSQAAFGTSFPYFDYNIGHTNTDFTNVAITFLNRSVEELELDELDTLQRFIIRLRICIKYKMRGPSSIYLYITSVSTGLKQHDITFSSAWLEGSLTEDQIGSLTSQQLENYNNQLKYNLEHKGHESQHELMAFILLFALFASQFLILYWKKKHYKSYQSISLGGLYFFPALFALYSGWYRFLIFWALFSILNGVVIYKASRKPLESMTPRMVYKWFTVLYNVSFVVGLIGYLIILGVFFGVAAMFGIGPEFVQVGILLLSYGLYFGVLGRDFVEICTDRMAATIGYYSKDGLPSKFLSEDICAVCGHATSHSTGRIALHNDPAVRPMFADDPVHQLSCKHVFHEKCIRGWVMIGKKDICPYCKEKVDLKEFKRNPWDTQQQLYLNLLDGVRYLVVWQPIIIGVVQLAYYMFDLD</sequence>
<feature type="transmembrane region" description="Helical" evidence="7">
    <location>
        <begin position="179"/>
        <end position="198"/>
    </location>
</feature>
<keyword evidence="10" id="KW-1185">Reference proteome</keyword>
<evidence type="ECO:0000313" key="10">
    <source>
        <dbReference type="Proteomes" id="UP001473302"/>
    </source>
</evidence>
<evidence type="ECO:0000256" key="5">
    <source>
        <dbReference type="ARBA" id="ARBA00023136"/>
    </source>
</evidence>
<keyword evidence="3" id="KW-0479">Metal-binding</keyword>
<keyword evidence="2 7" id="KW-0812">Transmembrane</keyword>
<dbReference type="PANTHER" id="PTHR13407:SF0">
    <property type="entry name" value="FI05221P"/>
    <property type="match status" value="1"/>
</dbReference>
<dbReference type="InterPro" id="IPR040176">
    <property type="entry name" value="RNF121/RNF175"/>
</dbReference>
<dbReference type="CDD" id="cd16475">
    <property type="entry name" value="RING-H2_RNF121-like"/>
    <property type="match status" value="1"/>
</dbReference>
<feature type="transmembrane region" description="Helical" evidence="7">
    <location>
        <begin position="267"/>
        <end position="294"/>
    </location>
</feature>
<name>A0ABP9ZCV5_9FUNG</name>
<reference evidence="9 10" key="1">
    <citation type="submission" date="2024-04" db="EMBL/GenBank/DDBJ databases">
        <title>genome sequences of Mucor flavus KT1a and Helicostylum pulchrum KT1b strains isolated from the surface of a dry-aged beef.</title>
        <authorList>
            <person name="Toyotome T."/>
            <person name="Hosono M."/>
            <person name="Torimaru M."/>
            <person name="Fukuda K."/>
            <person name="Mikami N."/>
        </authorList>
    </citation>
    <scope>NUCLEOTIDE SEQUENCE [LARGE SCALE GENOMIC DNA]</scope>
    <source>
        <strain evidence="9 10">KT1a</strain>
    </source>
</reference>